<gene>
    <name evidence="7" type="ORF">K444DRAFT_623672</name>
</gene>
<evidence type="ECO:0000313" key="7">
    <source>
        <dbReference type="EMBL" id="PMD67514.1"/>
    </source>
</evidence>
<dbReference type="GO" id="GO:0000266">
    <property type="term" value="P:mitochondrial fission"/>
    <property type="evidence" value="ECO:0007669"/>
    <property type="project" value="TreeGrafter"/>
</dbReference>
<evidence type="ECO:0000313" key="8">
    <source>
        <dbReference type="Proteomes" id="UP000235371"/>
    </source>
</evidence>
<dbReference type="GO" id="GO:0005525">
    <property type="term" value="F:GTP binding"/>
    <property type="evidence" value="ECO:0007669"/>
    <property type="project" value="InterPro"/>
</dbReference>
<dbReference type="InterPro" id="IPR000375">
    <property type="entry name" value="Dynamin_stalk"/>
</dbReference>
<dbReference type="PANTHER" id="PTHR11566:SF21">
    <property type="entry name" value="DYNAMIN RELATED PROTEIN 1, ISOFORM A"/>
    <property type="match status" value="1"/>
</dbReference>
<feature type="domain" description="Dynamin-type G" evidence="6">
    <location>
        <begin position="83"/>
        <end position="375"/>
    </location>
</feature>
<dbReference type="CDD" id="cd08771">
    <property type="entry name" value="DLP_1"/>
    <property type="match status" value="1"/>
</dbReference>
<dbReference type="InterPro" id="IPR001401">
    <property type="entry name" value="Dynamin_GTPase"/>
</dbReference>
<evidence type="ECO:0000256" key="3">
    <source>
        <dbReference type="SAM" id="Coils"/>
    </source>
</evidence>
<dbReference type="Pfam" id="PF00350">
    <property type="entry name" value="Dynamin_N"/>
    <property type="match status" value="1"/>
</dbReference>
<sequence length="739" mass="84337">MNRNFRAAGARGLSIPGGLSSNTSDNGDFLDADDSGDTSEETSHTENIPLSGVSAHLGSYQTKEYRRLLDIIDEVRKYDIDHVLQIPQIVVCGNTSAGKSSVLEAVSHIKFPRGDNVCTRYVTEICLRTSDTIFINVTISPKSSRPQRGQDDLMAFRETAGTLEELPRLMDSAERKMGLPRHAPGKATFTEDCLRIEVHGPDQPRLTLIDVPGLVQTGEQNLRETITGMTEKYINNPRSIILAVLGAHDEPVNQSIFRMARDADPHGVRTFGIITKPDKPDPGSGSQRNWIKIAQNKGEGFIFKKGWHVLLNRSEDEVKRNTSSEERDLKEKVFFERPDNLWNEVPPENWGAENLKGHLVRLLVDLLRRESSSLKRDIEDRLTPYHEKLDRLAASLRSKEEADHLFRKKCRDMRNLTLLAVEGKLNDGYFELPDNVDTLADDARYLRARIEGEEDQFHQKVKIEGRTFLYTWNPDDSPSAEEMNQFLERVAKVLKHTRGHEAEDIYDPQRLDLLFHKLSRDWQKIGERLIAQAHAHCKTFLDKLMVDVLSPDLPHIARRLYGKVVAKLLDERKQHALIELAELEKDRTRPAKTRNDAFAEKIQQEYAKKLHSMMTKALRKAESPLINIPAQITELLDLDNSNKRRLAQAADLLARLHIFYDIAANVFVDNVVVQVVERHLLRNFDEIFDEILDLERADPKKWDALLFDPDSEERKAEMKELQAEADNLQKCLDAVEDIA</sequence>
<dbReference type="InterPro" id="IPR030381">
    <property type="entry name" value="G_DYNAMIN_dom"/>
</dbReference>
<keyword evidence="1" id="KW-0547">Nucleotide-binding</keyword>
<protein>
    <recommendedName>
        <fullName evidence="9">P-loop containing nucleoside triphosphate hydrolase protein</fullName>
    </recommendedName>
</protein>
<dbReference type="GO" id="GO:0016559">
    <property type="term" value="P:peroxisome fission"/>
    <property type="evidence" value="ECO:0007669"/>
    <property type="project" value="TreeGrafter"/>
</dbReference>
<evidence type="ECO:0000259" key="6">
    <source>
        <dbReference type="PROSITE" id="PS51718"/>
    </source>
</evidence>
<dbReference type="PROSITE" id="PS51388">
    <property type="entry name" value="GED"/>
    <property type="match status" value="1"/>
</dbReference>
<dbReference type="InParanoid" id="A0A2J6TWW5"/>
<feature type="region of interest" description="Disordered" evidence="4">
    <location>
        <begin position="16"/>
        <end position="50"/>
    </location>
</feature>
<dbReference type="RefSeq" id="XP_024744418.1">
    <property type="nucleotide sequence ID" value="XM_024882304.1"/>
</dbReference>
<dbReference type="GeneID" id="36590381"/>
<dbReference type="EMBL" id="KZ613740">
    <property type="protein sequence ID" value="PMD67514.1"/>
    <property type="molecule type" value="Genomic_DNA"/>
</dbReference>
<dbReference type="PANTHER" id="PTHR11566">
    <property type="entry name" value="DYNAMIN"/>
    <property type="match status" value="1"/>
</dbReference>
<dbReference type="PROSITE" id="PS51718">
    <property type="entry name" value="G_DYNAMIN_2"/>
    <property type="match status" value="1"/>
</dbReference>
<evidence type="ECO:0000259" key="5">
    <source>
        <dbReference type="PROSITE" id="PS51388"/>
    </source>
</evidence>
<dbReference type="AlphaFoldDB" id="A0A2J6TWW5"/>
<dbReference type="GO" id="GO:0048312">
    <property type="term" value="P:intracellular distribution of mitochondria"/>
    <property type="evidence" value="ECO:0007669"/>
    <property type="project" value="TreeGrafter"/>
</dbReference>
<feature type="coiled-coil region" evidence="3">
    <location>
        <begin position="711"/>
        <end position="738"/>
    </location>
</feature>
<dbReference type="Pfam" id="PF01031">
    <property type="entry name" value="Dynamin_M"/>
    <property type="match status" value="1"/>
</dbReference>
<feature type="compositionally biased region" description="Acidic residues" evidence="4">
    <location>
        <begin position="28"/>
        <end position="40"/>
    </location>
</feature>
<keyword evidence="2" id="KW-0342">GTP-binding</keyword>
<dbReference type="PRINTS" id="PR00195">
    <property type="entry name" value="DYNAMIN"/>
</dbReference>
<proteinExistence type="predicted"/>
<evidence type="ECO:0008006" key="9">
    <source>
        <dbReference type="Google" id="ProtNLM"/>
    </source>
</evidence>
<reference evidence="7 8" key="1">
    <citation type="submission" date="2016-04" db="EMBL/GenBank/DDBJ databases">
        <title>A degradative enzymes factory behind the ericoid mycorrhizal symbiosis.</title>
        <authorList>
            <consortium name="DOE Joint Genome Institute"/>
            <person name="Martino E."/>
            <person name="Morin E."/>
            <person name="Grelet G."/>
            <person name="Kuo A."/>
            <person name="Kohler A."/>
            <person name="Daghino S."/>
            <person name="Barry K."/>
            <person name="Choi C."/>
            <person name="Cichocki N."/>
            <person name="Clum A."/>
            <person name="Copeland A."/>
            <person name="Hainaut M."/>
            <person name="Haridas S."/>
            <person name="Labutti K."/>
            <person name="Lindquist E."/>
            <person name="Lipzen A."/>
            <person name="Khouja H.-R."/>
            <person name="Murat C."/>
            <person name="Ohm R."/>
            <person name="Olson A."/>
            <person name="Spatafora J."/>
            <person name="Veneault-Fourrey C."/>
            <person name="Henrissat B."/>
            <person name="Grigoriev I."/>
            <person name="Martin F."/>
            <person name="Perotto S."/>
        </authorList>
    </citation>
    <scope>NUCLEOTIDE SEQUENCE [LARGE SCALE GENOMIC DNA]</scope>
    <source>
        <strain evidence="7 8">E</strain>
    </source>
</reference>
<keyword evidence="3" id="KW-0175">Coiled coil</keyword>
<dbReference type="OrthoDB" id="415706at2759"/>
<feature type="domain" description="GED" evidence="5">
    <location>
        <begin position="649"/>
        <end position="739"/>
    </location>
</feature>
<evidence type="ECO:0000256" key="1">
    <source>
        <dbReference type="ARBA" id="ARBA00022741"/>
    </source>
</evidence>
<evidence type="ECO:0000256" key="4">
    <source>
        <dbReference type="SAM" id="MobiDB-lite"/>
    </source>
</evidence>
<dbReference type="InterPro" id="IPR020850">
    <property type="entry name" value="GED_dom"/>
</dbReference>
<evidence type="ECO:0000256" key="2">
    <source>
        <dbReference type="ARBA" id="ARBA00023134"/>
    </source>
</evidence>
<dbReference type="InterPro" id="IPR045063">
    <property type="entry name" value="Dynamin_N"/>
</dbReference>
<dbReference type="SUPFAM" id="SSF52540">
    <property type="entry name" value="P-loop containing nucleoside triphosphate hydrolases"/>
    <property type="match status" value="1"/>
</dbReference>
<dbReference type="GO" id="GO:0006897">
    <property type="term" value="P:endocytosis"/>
    <property type="evidence" value="ECO:0007669"/>
    <property type="project" value="TreeGrafter"/>
</dbReference>
<name>A0A2J6TWW5_9HELO</name>
<dbReference type="SMART" id="SM00053">
    <property type="entry name" value="DYNc"/>
    <property type="match status" value="1"/>
</dbReference>
<dbReference type="STRING" id="1095630.A0A2J6TWW5"/>
<dbReference type="InterPro" id="IPR022812">
    <property type="entry name" value="Dynamin"/>
</dbReference>
<organism evidence="7 8">
    <name type="scientific">Hyaloscypha bicolor E</name>
    <dbReference type="NCBI Taxonomy" id="1095630"/>
    <lineage>
        <taxon>Eukaryota</taxon>
        <taxon>Fungi</taxon>
        <taxon>Dikarya</taxon>
        <taxon>Ascomycota</taxon>
        <taxon>Pezizomycotina</taxon>
        <taxon>Leotiomycetes</taxon>
        <taxon>Helotiales</taxon>
        <taxon>Hyaloscyphaceae</taxon>
        <taxon>Hyaloscypha</taxon>
        <taxon>Hyaloscypha bicolor</taxon>
    </lineage>
</organism>
<dbReference type="Proteomes" id="UP000235371">
    <property type="component" value="Unassembled WGS sequence"/>
</dbReference>
<dbReference type="GO" id="GO:0003924">
    <property type="term" value="F:GTPase activity"/>
    <property type="evidence" value="ECO:0007669"/>
    <property type="project" value="InterPro"/>
</dbReference>
<dbReference type="InterPro" id="IPR027417">
    <property type="entry name" value="P-loop_NTPase"/>
</dbReference>
<dbReference type="GO" id="GO:0005874">
    <property type="term" value="C:microtubule"/>
    <property type="evidence" value="ECO:0007669"/>
    <property type="project" value="TreeGrafter"/>
</dbReference>
<dbReference type="Gene3D" id="3.40.50.300">
    <property type="entry name" value="P-loop containing nucleotide triphosphate hydrolases"/>
    <property type="match status" value="1"/>
</dbReference>
<dbReference type="GO" id="GO:0016020">
    <property type="term" value="C:membrane"/>
    <property type="evidence" value="ECO:0007669"/>
    <property type="project" value="TreeGrafter"/>
</dbReference>
<dbReference type="GO" id="GO:0008017">
    <property type="term" value="F:microtubule binding"/>
    <property type="evidence" value="ECO:0007669"/>
    <property type="project" value="TreeGrafter"/>
</dbReference>
<keyword evidence="8" id="KW-1185">Reference proteome</keyword>
<dbReference type="GO" id="GO:0005739">
    <property type="term" value="C:mitochondrion"/>
    <property type="evidence" value="ECO:0007669"/>
    <property type="project" value="TreeGrafter"/>
</dbReference>
<accession>A0A2J6TWW5</accession>